<sequence>MKLKRDAPKDAERCAAALRELAMDPFTSRSGVDVAPWKGAEFDYRLRIGRHRFGYRVDKGEKLVLVDAAWFK</sequence>
<dbReference type="AlphaFoldDB" id="X1K4S6"/>
<gene>
    <name evidence="1" type="ORF">S06H3_02616</name>
</gene>
<accession>X1K4S6</accession>
<proteinExistence type="predicted"/>
<comment type="caution">
    <text evidence="1">The sequence shown here is derived from an EMBL/GenBank/DDBJ whole genome shotgun (WGS) entry which is preliminary data.</text>
</comment>
<evidence type="ECO:0008006" key="2">
    <source>
        <dbReference type="Google" id="ProtNLM"/>
    </source>
</evidence>
<evidence type="ECO:0000313" key="1">
    <source>
        <dbReference type="EMBL" id="GAI02017.1"/>
    </source>
</evidence>
<protein>
    <recommendedName>
        <fullName evidence="2">Type II toxin-antitoxin system RelE/ParE family toxin</fullName>
    </recommendedName>
</protein>
<dbReference type="EMBL" id="BARV01000780">
    <property type="protein sequence ID" value="GAI02017.1"/>
    <property type="molecule type" value="Genomic_DNA"/>
</dbReference>
<dbReference type="SUPFAM" id="SSF143011">
    <property type="entry name" value="RelE-like"/>
    <property type="match status" value="1"/>
</dbReference>
<dbReference type="Gene3D" id="3.30.2310.20">
    <property type="entry name" value="RelE-like"/>
    <property type="match status" value="1"/>
</dbReference>
<name>X1K4S6_9ZZZZ</name>
<reference evidence="1" key="1">
    <citation type="journal article" date="2014" name="Front. Microbiol.">
        <title>High frequency of phylogenetically diverse reductive dehalogenase-homologous genes in deep subseafloor sedimentary metagenomes.</title>
        <authorList>
            <person name="Kawai M."/>
            <person name="Futagami T."/>
            <person name="Toyoda A."/>
            <person name="Takaki Y."/>
            <person name="Nishi S."/>
            <person name="Hori S."/>
            <person name="Arai W."/>
            <person name="Tsubouchi T."/>
            <person name="Morono Y."/>
            <person name="Uchiyama I."/>
            <person name="Ito T."/>
            <person name="Fujiyama A."/>
            <person name="Inagaki F."/>
            <person name="Takami H."/>
        </authorList>
    </citation>
    <scope>NUCLEOTIDE SEQUENCE</scope>
    <source>
        <strain evidence="1">Expedition CK06-06</strain>
    </source>
</reference>
<dbReference type="InterPro" id="IPR035093">
    <property type="entry name" value="RelE/ParE_toxin_dom_sf"/>
</dbReference>
<organism evidence="1">
    <name type="scientific">marine sediment metagenome</name>
    <dbReference type="NCBI Taxonomy" id="412755"/>
    <lineage>
        <taxon>unclassified sequences</taxon>
        <taxon>metagenomes</taxon>
        <taxon>ecological metagenomes</taxon>
    </lineage>
</organism>